<dbReference type="PROSITE" id="PS51257">
    <property type="entry name" value="PROKAR_LIPOPROTEIN"/>
    <property type="match status" value="1"/>
</dbReference>
<proteinExistence type="predicted"/>
<dbReference type="InterPro" id="IPR034804">
    <property type="entry name" value="SQR/QFR_C/D"/>
</dbReference>
<keyword evidence="1" id="KW-1133">Transmembrane helix</keyword>
<protein>
    <submittedName>
        <fullName evidence="2">Succinate dehydrogenase/fumarate reductase cytochrome b subunit</fullName>
    </submittedName>
</protein>
<organism evidence="2 3">
    <name type="scientific">Paenibacillus silagei</name>
    <dbReference type="NCBI Taxonomy" id="1670801"/>
    <lineage>
        <taxon>Bacteria</taxon>
        <taxon>Bacillati</taxon>
        <taxon>Bacillota</taxon>
        <taxon>Bacilli</taxon>
        <taxon>Bacillales</taxon>
        <taxon>Paenibacillaceae</taxon>
        <taxon>Paenibacillus</taxon>
    </lineage>
</organism>
<feature type="transmembrane region" description="Helical" evidence="1">
    <location>
        <begin position="7"/>
        <end position="29"/>
    </location>
</feature>
<name>A0ABS4NYL1_9BACL</name>
<keyword evidence="3" id="KW-1185">Reference proteome</keyword>
<keyword evidence="1" id="KW-0812">Transmembrane</keyword>
<dbReference type="SUPFAM" id="SSF81343">
    <property type="entry name" value="Fumarate reductase respiratory complex transmembrane subunits"/>
    <property type="match status" value="1"/>
</dbReference>
<feature type="transmembrane region" description="Helical" evidence="1">
    <location>
        <begin position="156"/>
        <end position="177"/>
    </location>
</feature>
<evidence type="ECO:0000313" key="2">
    <source>
        <dbReference type="EMBL" id="MBP2115141.1"/>
    </source>
</evidence>
<reference evidence="2 3" key="1">
    <citation type="submission" date="2021-03" db="EMBL/GenBank/DDBJ databases">
        <title>Genomic Encyclopedia of Type Strains, Phase IV (KMG-IV): sequencing the most valuable type-strain genomes for metagenomic binning, comparative biology and taxonomic classification.</title>
        <authorList>
            <person name="Goeker M."/>
        </authorList>
    </citation>
    <scope>NUCLEOTIDE SEQUENCE [LARGE SCALE GENOMIC DNA]</scope>
    <source>
        <strain evidence="2 3">DSM 101953</strain>
    </source>
</reference>
<feature type="transmembrane region" description="Helical" evidence="1">
    <location>
        <begin position="35"/>
        <end position="60"/>
    </location>
</feature>
<keyword evidence="1" id="KW-0472">Membrane</keyword>
<evidence type="ECO:0000313" key="3">
    <source>
        <dbReference type="Proteomes" id="UP000773462"/>
    </source>
</evidence>
<dbReference type="EMBL" id="JAGGLV010000023">
    <property type="protein sequence ID" value="MBP2115141.1"/>
    <property type="molecule type" value="Genomic_DNA"/>
</dbReference>
<gene>
    <name evidence="2" type="ORF">J2Z70_005326</name>
</gene>
<comment type="caution">
    <text evidence="2">The sequence shown here is derived from an EMBL/GenBank/DDBJ whole genome shotgun (WGS) entry which is preliminary data.</text>
</comment>
<dbReference type="Proteomes" id="UP000773462">
    <property type="component" value="Unassembled WGS sequence"/>
</dbReference>
<evidence type="ECO:0000256" key="1">
    <source>
        <dbReference type="SAM" id="Phobius"/>
    </source>
</evidence>
<dbReference type="RefSeq" id="WP_209878062.1">
    <property type="nucleotide sequence ID" value="NZ_JAGGLV010000023.1"/>
</dbReference>
<feature type="transmembrane region" description="Helical" evidence="1">
    <location>
        <begin position="80"/>
        <end position="100"/>
    </location>
</feature>
<feature type="transmembrane region" description="Helical" evidence="1">
    <location>
        <begin position="120"/>
        <end position="144"/>
    </location>
</feature>
<sequence>MKKIVAISGALSTLFFLIHLIVACIYYAGIMPYGYIHMTIGGILSIVMSVHMLSAIFLMVKNRQRDKQAKQYPQLNMGTVIQSATGIFTGIFLLVHILVIELSKRIDGTVFNIIYVSAEFLFLLTVGLHMAISVPKLFISMGVIKKRENYPLFIRGTYVFLALVLVMYMGSQIMFWAA</sequence>
<accession>A0ABS4NYL1</accession>